<gene>
    <name evidence="5" type="ORF">EXN61_24770</name>
</gene>
<evidence type="ECO:0000313" key="6">
    <source>
        <dbReference type="Proteomes" id="UP000317023"/>
    </source>
</evidence>
<evidence type="ECO:0000256" key="3">
    <source>
        <dbReference type="ARBA" id="ARBA00023027"/>
    </source>
</evidence>
<evidence type="ECO:0000256" key="1">
    <source>
        <dbReference type="ARBA" id="ARBA00007637"/>
    </source>
</evidence>
<evidence type="ECO:0000256" key="2">
    <source>
        <dbReference type="ARBA" id="ARBA00023002"/>
    </source>
</evidence>
<dbReference type="InterPro" id="IPR036291">
    <property type="entry name" value="NAD(P)-bd_dom_sf"/>
</dbReference>
<evidence type="ECO:0000259" key="4">
    <source>
        <dbReference type="Pfam" id="PF01370"/>
    </source>
</evidence>
<dbReference type="PANTHER" id="PTHR43103:SF5">
    <property type="entry name" value="4-EPIMERASE, PUTATIVE (AFU_ORTHOLOGUE AFUA_7G00360)-RELATED"/>
    <property type="match status" value="1"/>
</dbReference>
<sequence length="264" mass="28960">MKTILITGAAGNVGRLIRPLMKDNYMLRVTGRNDFATEVGEEKVIGDLTSAAFCREVVRGVDGVVHLAGLVGPDVDFEDTLDPNYRAVLYLLEACRASKVGRFVFASSHHIVGQYPSARQYDHSVTPAPDGYYGLSKAFGEAASAMYAQRYGIKTMLLRIGNADPKVVDGRRERIWTSGRDMVQLIEIGLMHPEIGCDVVYSVSNCPNAVFDNIRAEQLGYRPQDFAGDHRAEEFRSLSELPAEATTKVGGFFAVNPLPAPTRD</sequence>
<evidence type="ECO:0000313" key="5">
    <source>
        <dbReference type="EMBL" id="TRB00761.1"/>
    </source>
</evidence>
<keyword evidence="2" id="KW-0560">Oxidoreductase</keyword>
<dbReference type="EMBL" id="SGOE01000011">
    <property type="protein sequence ID" value="TRB00761.1"/>
    <property type="molecule type" value="Genomic_DNA"/>
</dbReference>
<protein>
    <submittedName>
        <fullName evidence="5">NAD(P)-dependent oxidoreductase</fullName>
    </submittedName>
</protein>
<name>A0A546XJ43_AGRTU</name>
<dbReference type="Pfam" id="PF01370">
    <property type="entry name" value="Epimerase"/>
    <property type="match status" value="1"/>
</dbReference>
<dbReference type="InterPro" id="IPR001509">
    <property type="entry name" value="Epimerase_deHydtase"/>
</dbReference>
<dbReference type="SUPFAM" id="SSF51735">
    <property type="entry name" value="NAD(P)-binding Rossmann-fold domains"/>
    <property type="match status" value="1"/>
</dbReference>
<dbReference type="Gene3D" id="3.40.50.720">
    <property type="entry name" value="NAD(P)-binding Rossmann-like Domain"/>
    <property type="match status" value="1"/>
</dbReference>
<comment type="caution">
    <text evidence="5">The sequence shown here is derived from an EMBL/GenBank/DDBJ whole genome shotgun (WGS) entry which is preliminary data.</text>
</comment>
<dbReference type="AlphaFoldDB" id="A0A546XJ43"/>
<dbReference type="RefSeq" id="WP_142859659.1">
    <property type="nucleotide sequence ID" value="NZ_SGOE01000011.1"/>
</dbReference>
<accession>A0A546XJ43</accession>
<organism evidence="5 6">
    <name type="scientific">Agrobacterium tumefaciens</name>
    <dbReference type="NCBI Taxonomy" id="358"/>
    <lineage>
        <taxon>Bacteria</taxon>
        <taxon>Pseudomonadati</taxon>
        <taxon>Pseudomonadota</taxon>
        <taxon>Alphaproteobacteria</taxon>
        <taxon>Hyphomicrobiales</taxon>
        <taxon>Rhizobiaceae</taxon>
        <taxon>Rhizobium/Agrobacterium group</taxon>
        <taxon>Agrobacterium</taxon>
        <taxon>Agrobacterium tumefaciens complex</taxon>
    </lineage>
</organism>
<proteinExistence type="inferred from homology"/>
<dbReference type="PANTHER" id="PTHR43103">
    <property type="entry name" value="NUCLEOSIDE-DIPHOSPHATE-SUGAR EPIMERASE"/>
    <property type="match status" value="1"/>
</dbReference>
<dbReference type="Proteomes" id="UP000317023">
    <property type="component" value="Unassembled WGS sequence"/>
</dbReference>
<keyword evidence="3" id="KW-0520">NAD</keyword>
<comment type="similarity">
    <text evidence="1">Belongs to the NAD(P)-dependent epimerase/dehydratase family.</text>
</comment>
<dbReference type="GO" id="GO:0016491">
    <property type="term" value="F:oxidoreductase activity"/>
    <property type="evidence" value="ECO:0007669"/>
    <property type="project" value="UniProtKB-KW"/>
</dbReference>
<reference evidence="5 6" key="1">
    <citation type="journal article" date="2019" name="Appl. Microbiol. Biotechnol.">
        <title>Differential efficiency of wild type rhizogenic strains for rol gene transformation of plants.</title>
        <authorList>
            <person name="Desmet S."/>
            <person name="De Keyser E."/>
            <person name="Van Vaerenbergh J."/>
            <person name="Baeyen S."/>
            <person name="Van Huylenbroeck J."/>
            <person name="Geelen D."/>
            <person name="Dhooghe E."/>
        </authorList>
    </citation>
    <scope>NUCLEOTIDE SEQUENCE [LARGE SCALE GENOMIC DNA]</scope>
    <source>
        <strain evidence="5 6">MAFF210266</strain>
    </source>
</reference>
<feature type="domain" description="NAD-dependent epimerase/dehydratase" evidence="4">
    <location>
        <begin position="4"/>
        <end position="162"/>
    </location>
</feature>